<dbReference type="PANTHER" id="PTHR43739">
    <property type="entry name" value="XYLOGLUCANASE (EUROFUNG)"/>
    <property type="match status" value="1"/>
</dbReference>
<organism evidence="3 4">
    <name type="scientific">Parasphingopyxis marina</name>
    <dbReference type="NCBI Taxonomy" id="2761622"/>
    <lineage>
        <taxon>Bacteria</taxon>
        <taxon>Pseudomonadati</taxon>
        <taxon>Pseudomonadota</taxon>
        <taxon>Alphaproteobacteria</taxon>
        <taxon>Sphingomonadales</taxon>
        <taxon>Sphingomonadaceae</taxon>
        <taxon>Parasphingopyxis</taxon>
    </lineage>
</organism>
<proteinExistence type="predicted"/>
<evidence type="ECO:0000313" key="4">
    <source>
        <dbReference type="Proteomes" id="UP000564378"/>
    </source>
</evidence>
<feature type="domain" description="Sortilin N-terminal" evidence="2">
    <location>
        <begin position="123"/>
        <end position="263"/>
    </location>
</feature>
<dbReference type="SUPFAM" id="SSF110296">
    <property type="entry name" value="Oligoxyloglucan reducing end-specific cellobiohydrolase"/>
    <property type="match status" value="1"/>
</dbReference>
<dbReference type="GO" id="GO:0016787">
    <property type="term" value="F:hydrolase activity"/>
    <property type="evidence" value="ECO:0007669"/>
    <property type="project" value="UniProtKB-KW"/>
</dbReference>
<dbReference type="Proteomes" id="UP000564378">
    <property type="component" value="Unassembled WGS sequence"/>
</dbReference>
<name>A0A842I1W7_9SPHN</name>
<dbReference type="InterPro" id="IPR031778">
    <property type="entry name" value="Sortilin_N"/>
</dbReference>
<accession>A0A842I1W7</accession>
<dbReference type="InterPro" id="IPR015943">
    <property type="entry name" value="WD40/YVTN_repeat-like_dom_sf"/>
</dbReference>
<dbReference type="InterPro" id="IPR036278">
    <property type="entry name" value="Sialidase_sf"/>
</dbReference>
<reference evidence="3 4" key="1">
    <citation type="submission" date="2020-08" db="EMBL/GenBank/DDBJ databases">
        <title>Draft genome sequence of Parasphingopyxis sp. GrpM-11.</title>
        <authorList>
            <person name="Oh J."/>
            <person name="Roh D.-H."/>
        </authorList>
    </citation>
    <scope>NUCLEOTIDE SEQUENCE [LARGE SCALE GENOMIC DNA]</scope>
    <source>
        <strain evidence="3 4">GrpM-11</strain>
    </source>
</reference>
<protein>
    <submittedName>
        <fullName evidence="3">Glycosyl hydrolase</fullName>
    </submittedName>
</protein>
<evidence type="ECO:0000256" key="1">
    <source>
        <dbReference type="ARBA" id="ARBA00022737"/>
    </source>
</evidence>
<comment type="caution">
    <text evidence="3">The sequence shown here is derived from an EMBL/GenBank/DDBJ whole genome shotgun (WGS) entry which is preliminary data.</text>
</comment>
<keyword evidence="1" id="KW-0677">Repeat</keyword>
<dbReference type="InterPro" id="IPR052025">
    <property type="entry name" value="Xyloglucanase_GH74"/>
</dbReference>
<gene>
    <name evidence="3" type="ORF">H6P80_14935</name>
</gene>
<evidence type="ECO:0000259" key="2">
    <source>
        <dbReference type="Pfam" id="PF15902"/>
    </source>
</evidence>
<dbReference type="Pfam" id="PF15902">
    <property type="entry name" value="Sortilin-Vps10"/>
    <property type="match status" value="1"/>
</dbReference>
<sequence>MVPICLSPNGKTEYAGSAPPDELIVGTLRGIHFFERTGGTWECRRTALDHLHISALLHEPESGKLFAGCHGYGEAGGLFVSDDGGAHWDKCVEGLVHEHIYTIAAQKRPDGIVLYAGTEPPGLFRSVDLGASWEELPGILKVPGTDKWTFPPPPHIAHVKQVAFHPNHPDTVYVLIEQGAVLKSEDRGESWRELDSYASDADSFYRDVHRLAFAQNDPARLHLATGDGLYRSEDAGETWEHLQGRTDRVGYPDALFVDPDDDDIVYLGGAGDAPETWRTEGGAFAGFIVSVDAGDSWQERMAGLPDPIEGNVEAMAMFHWPGGAAFFAGTAVGDVFISEDRGAHWALLTGGLPPISKARHYRHFLSADEKARIEGEARSEAGNAA</sequence>
<evidence type="ECO:0000313" key="3">
    <source>
        <dbReference type="EMBL" id="MBC2778917.1"/>
    </source>
</evidence>
<dbReference type="PANTHER" id="PTHR43739:SF5">
    <property type="entry name" value="EXO-ALPHA-SIALIDASE"/>
    <property type="match status" value="1"/>
</dbReference>
<dbReference type="EMBL" id="JACJVJ010000003">
    <property type="protein sequence ID" value="MBC2778917.1"/>
    <property type="molecule type" value="Genomic_DNA"/>
</dbReference>
<keyword evidence="3" id="KW-0378">Hydrolase</keyword>
<dbReference type="SUPFAM" id="SSF50939">
    <property type="entry name" value="Sialidases"/>
    <property type="match status" value="1"/>
</dbReference>
<dbReference type="Gene3D" id="2.130.10.10">
    <property type="entry name" value="YVTN repeat-like/Quinoprotein amine dehydrogenase"/>
    <property type="match status" value="1"/>
</dbReference>
<keyword evidence="4" id="KW-1185">Reference proteome</keyword>
<dbReference type="AlphaFoldDB" id="A0A842I1W7"/>
<dbReference type="CDD" id="cd15482">
    <property type="entry name" value="Sialidase_non-viral"/>
    <property type="match status" value="2"/>
</dbReference>
<dbReference type="GO" id="GO:0010411">
    <property type="term" value="P:xyloglucan metabolic process"/>
    <property type="evidence" value="ECO:0007669"/>
    <property type="project" value="TreeGrafter"/>
</dbReference>